<dbReference type="GO" id="GO:0006508">
    <property type="term" value="P:proteolysis"/>
    <property type="evidence" value="ECO:0007669"/>
    <property type="project" value="InterPro"/>
</dbReference>
<evidence type="ECO:0000259" key="5">
    <source>
        <dbReference type="PROSITE" id="PS50240"/>
    </source>
</evidence>
<proteinExistence type="inferred from homology"/>
<evidence type="ECO:0000256" key="4">
    <source>
        <dbReference type="SAM" id="SignalP"/>
    </source>
</evidence>
<dbReference type="PROSITE" id="PS50240">
    <property type="entry name" value="TRYPSIN_DOM"/>
    <property type="match status" value="1"/>
</dbReference>
<keyword evidence="4" id="KW-0732">Signal</keyword>
<comment type="caution">
    <text evidence="6">The sequence shown here is derived from an EMBL/GenBank/DDBJ whole genome shotgun (WGS) entry which is preliminary data.</text>
</comment>
<dbReference type="InterPro" id="IPR043504">
    <property type="entry name" value="Peptidase_S1_PA_chymotrypsin"/>
</dbReference>
<name>A0A9J6BU00_POLVA</name>
<gene>
    <name evidence="6" type="ORF">PVAND_003421</name>
</gene>
<keyword evidence="7" id="KW-1185">Reference proteome</keyword>
<keyword evidence="2" id="KW-0325">Glycoprotein</keyword>
<dbReference type="OrthoDB" id="6261922at2759"/>
<dbReference type="InterPro" id="IPR001254">
    <property type="entry name" value="Trypsin_dom"/>
</dbReference>
<dbReference type="PANTHER" id="PTHR24256">
    <property type="entry name" value="TRYPTASE-RELATED"/>
    <property type="match status" value="1"/>
</dbReference>
<sequence length="248" mass="27482">MKCLLVFCLTLFFITFSRAMINSEISETQPYYAYVTFASLQTSFYGGGALISFQHVLTCAANIRGFNMWRIGVGSNSRRMQRTFTTTRAVVHPDYNEDLQNHIRTNDIGIIILLSPIERSNNVAPILISPFAFHNITNTQGMVLGHAGSTTTGNEGLDELQAAHVRIISDIDCLQAYPNGANQSIFCASDRQRRSNFCLGDQGGPFSVVSRGTEYLVGIASLPGCSNIVSSYMPVISYRDWIREEINV</sequence>
<comment type="similarity">
    <text evidence="3">Belongs to the peptidase S1 family. CLIP subfamily.</text>
</comment>
<feature type="signal peptide" evidence="4">
    <location>
        <begin position="1"/>
        <end position="19"/>
    </location>
</feature>
<dbReference type="GO" id="GO:0004252">
    <property type="term" value="F:serine-type endopeptidase activity"/>
    <property type="evidence" value="ECO:0007669"/>
    <property type="project" value="InterPro"/>
</dbReference>
<dbReference type="InterPro" id="IPR009003">
    <property type="entry name" value="Peptidase_S1_PA"/>
</dbReference>
<evidence type="ECO:0000256" key="3">
    <source>
        <dbReference type="ARBA" id="ARBA00024195"/>
    </source>
</evidence>
<dbReference type="InterPro" id="IPR051487">
    <property type="entry name" value="Ser/Thr_Proteases_Immune/Dev"/>
</dbReference>
<dbReference type="SUPFAM" id="SSF50494">
    <property type="entry name" value="Trypsin-like serine proteases"/>
    <property type="match status" value="1"/>
</dbReference>
<dbReference type="Pfam" id="PF00089">
    <property type="entry name" value="Trypsin"/>
    <property type="match status" value="1"/>
</dbReference>
<protein>
    <recommendedName>
        <fullName evidence="5">Peptidase S1 domain-containing protein</fullName>
    </recommendedName>
</protein>
<feature type="chain" id="PRO_5039903931" description="Peptidase S1 domain-containing protein" evidence="4">
    <location>
        <begin position="20"/>
        <end position="248"/>
    </location>
</feature>
<feature type="domain" description="Peptidase S1" evidence="5">
    <location>
        <begin position="20"/>
        <end position="247"/>
    </location>
</feature>
<dbReference type="EMBL" id="JADBJN010000003">
    <property type="protein sequence ID" value="KAG5673364.1"/>
    <property type="molecule type" value="Genomic_DNA"/>
</dbReference>
<evidence type="ECO:0000256" key="1">
    <source>
        <dbReference type="ARBA" id="ARBA00023157"/>
    </source>
</evidence>
<evidence type="ECO:0000313" key="7">
    <source>
        <dbReference type="Proteomes" id="UP001107558"/>
    </source>
</evidence>
<dbReference type="SMART" id="SM00020">
    <property type="entry name" value="Tryp_SPc"/>
    <property type="match status" value="1"/>
</dbReference>
<dbReference type="Gene3D" id="2.40.10.10">
    <property type="entry name" value="Trypsin-like serine proteases"/>
    <property type="match status" value="1"/>
</dbReference>
<dbReference type="AlphaFoldDB" id="A0A9J6BU00"/>
<accession>A0A9J6BU00</accession>
<reference evidence="6" key="1">
    <citation type="submission" date="2021-03" db="EMBL/GenBank/DDBJ databases">
        <title>Chromosome level genome of the anhydrobiotic midge Polypedilum vanderplanki.</title>
        <authorList>
            <person name="Yoshida Y."/>
            <person name="Kikawada T."/>
            <person name="Gusev O."/>
        </authorList>
    </citation>
    <scope>NUCLEOTIDE SEQUENCE</scope>
    <source>
        <strain evidence="6">NIAS01</strain>
        <tissue evidence="6">Whole body or cell culture</tissue>
    </source>
</reference>
<keyword evidence="1" id="KW-1015">Disulfide bond</keyword>
<evidence type="ECO:0000313" key="6">
    <source>
        <dbReference type="EMBL" id="KAG5673364.1"/>
    </source>
</evidence>
<evidence type="ECO:0000256" key="2">
    <source>
        <dbReference type="ARBA" id="ARBA00023180"/>
    </source>
</evidence>
<organism evidence="6 7">
    <name type="scientific">Polypedilum vanderplanki</name>
    <name type="common">Sleeping chironomid midge</name>
    <dbReference type="NCBI Taxonomy" id="319348"/>
    <lineage>
        <taxon>Eukaryota</taxon>
        <taxon>Metazoa</taxon>
        <taxon>Ecdysozoa</taxon>
        <taxon>Arthropoda</taxon>
        <taxon>Hexapoda</taxon>
        <taxon>Insecta</taxon>
        <taxon>Pterygota</taxon>
        <taxon>Neoptera</taxon>
        <taxon>Endopterygota</taxon>
        <taxon>Diptera</taxon>
        <taxon>Nematocera</taxon>
        <taxon>Chironomoidea</taxon>
        <taxon>Chironomidae</taxon>
        <taxon>Chironominae</taxon>
        <taxon>Polypedilum</taxon>
        <taxon>Polypedilum</taxon>
    </lineage>
</organism>
<dbReference type="Proteomes" id="UP001107558">
    <property type="component" value="Chromosome 3"/>
</dbReference>